<dbReference type="EMBL" id="VSSQ01059573">
    <property type="protein sequence ID" value="MPN13117.1"/>
    <property type="molecule type" value="Genomic_DNA"/>
</dbReference>
<proteinExistence type="predicted"/>
<name>A0A645FFL2_9ZZZZ</name>
<comment type="caution">
    <text evidence="1">The sequence shown here is derived from an EMBL/GenBank/DDBJ whole genome shotgun (WGS) entry which is preliminary data.</text>
</comment>
<evidence type="ECO:0000313" key="1">
    <source>
        <dbReference type="EMBL" id="MPN13117.1"/>
    </source>
</evidence>
<accession>A0A645FFL2</accession>
<gene>
    <name evidence="1" type="ORF">SDC9_160437</name>
</gene>
<protein>
    <submittedName>
        <fullName evidence="1">Uncharacterized protein</fullName>
    </submittedName>
</protein>
<organism evidence="1">
    <name type="scientific">bioreactor metagenome</name>
    <dbReference type="NCBI Taxonomy" id="1076179"/>
    <lineage>
        <taxon>unclassified sequences</taxon>
        <taxon>metagenomes</taxon>
        <taxon>ecological metagenomes</taxon>
    </lineage>
</organism>
<sequence>MVFIIDRQARDFDAEQVLNLIFRDHRGEADAGNARQLHPFGQYQTAGFHLVIEVEMIENIERFAGIDHRHGDETVAAQKQRTDLFLLVRQRQLFVNRHHHYTAFASAGTAPAIGASTGAGAGFTLLTGSSAGFSASPLRLAASRATPSRMPSIIASGRGGQPGT</sequence>
<reference evidence="1" key="1">
    <citation type="submission" date="2019-08" db="EMBL/GenBank/DDBJ databases">
        <authorList>
            <person name="Kucharzyk K."/>
            <person name="Murdoch R.W."/>
            <person name="Higgins S."/>
            <person name="Loffler F."/>
        </authorList>
    </citation>
    <scope>NUCLEOTIDE SEQUENCE</scope>
</reference>
<dbReference type="AlphaFoldDB" id="A0A645FFL2"/>